<sequence length="102" mass="11860">MWLVGLLDSTAHLWVTLWLKLLVFRLPKLTERIYPFGSIQTFLPLLSEGKVTEILTTIVYYRPYFKNCLDDGKDIFWGWGLGTGDWVAFAMGMKSKFYFLIG</sequence>
<dbReference type="Proteomes" id="UP001576776">
    <property type="component" value="Unassembled WGS sequence"/>
</dbReference>
<comment type="caution">
    <text evidence="1">The sequence shown here is derived from an EMBL/GenBank/DDBJ whole genome shotgun (WGS) entry which is preliminary data.</text>
</comment>
<dbReference type="RefSeq" id="WP_413255515.1">
    <property type="nucleotide sequence ID" value="NZ_JBHFNS010000016.1"/>
</dbReference>
<reference evidence="1 2" key="1">
    <citation type="submission" date="2024-09" db="EMBL/GenBank/DDBJ databases">
        <title>Floridaenema gen nov. (Aerosakkonemataceae, Aerosakkonematales ord. nov., Cyanobacteria) from benthic tropical and subtropical fresh waters, with the description of four new species.</title>
        <authorList>
            <person name="Moretto J.A."/>
            <person name="Berthold D.E."/>
            <person name="Lefler F.W."/>
            <person name="Huang I.-S."/>
            <person name="Laughinghouse H. IV."/>
        </authorList>
    </citation>
    <scope>NUCLEOTIDE SEQUENCE [LARGE SCALE GENOMIC DNA]</scope>
    <source>
        <strain evidence="1 2">BLCC-F154</strain>
    </source>
</reference>
<accession>A0ABV4Y593</accession>
<name>A0ABV4Y593_9CYAN</name>
<protein>
    <submittedName>
        <fullName evidence="1">Uncharacterized protein</fullName>
    </submittedName>
</protein>
<gene>
    <name evidence="1" type="ORF">ACE1B6_01780</name>
</gene>
<keyword evidence="2" id="KW-1185">Reference proteome</keyword>
<organism evidence="1 2">
    <name type="scientific">Floridaenema fluviatile BLCC-F154</name>
    <dbReference type="NCBI Taxonomy" id="3153640"/>
    <lineage>
        <taxon>Bacteria</taxon>
        <taxon>Bacillati</taxon>
        <taxon>Cyanobacteriota</taxon>
        <taxon>Cyanophyceae</taxon>
        <taxon>Oscillatoriophycideae</taxon>
        <taxon>Aerosakkonematales</taxon>
        <taxon>Aerosakkonemataceae</taxon>
        <taxon>Floridanema</taxon>
        <taxon>Floridanema fluviatile</taxon>
    </lineage>
</organism>
<evidence type="ECO:0000313" key="1">
    <source>
        <dbReference type="EMBL" id="MFB2933985.1"/>
    </source>
</evidence>
<proteinExistence type="predicted"/>
<evidence type="ECO:0000313" key="2">
    <source>
        <dbReference type="Proteomes" id="UP001576776"/>
    </source>
</evidence>
<dbReference type="EMBL" id="JBHFNS010000016">
    <property type="protein sequence ID" value="MFB2933985.1"/>
    <property type="molecule type" value="Genomic_DNA"/>
</dbReference>